<dbReference type="InterPro" id="IPR031825">
    <property type="entry name" value="RXLR"/>
</dbReference>
<name>A0A8T1VVF2_9STRA</name>
<dbReference type="AlphaFoldDB" id="A0A8T1VVF2"/>
<comment type="domain">
    <text evidence="5">The RxLR-dEER motif acts to carry the protein into the host cell cytoplasm through binding to cell surface phosphatidylinositol-3-phosphate.</text>
</comment>
<comment type="similarity">
    <text evidence="2 5">Belongs to the RxLR effector family.</text>
</comment>
<evidence type="ECO:0000313" key="7">
    <source>
        <dbReference type="Proteomes" id="UP000693981"/>
    </source>
</evidence>
<evidence type="ECO:0000256" key="4">
    <source>
        <dbReference type="ARBA" id="ARBA00022729"/>
    </source>
</evidence>
<feature type="chain" id="PRO_5035961675" description="RxLR effector protein" evidence="5">
    <location>
        <begin position="24"/>
        <end position="150"/>
    </location>
</feature>
<protein>
    <recommendedName>
        <fullName evidence="5">RxLR effector protein</fullName>
    </recommendedName>
</protein>
<sequence>MRVSYALLMATATLLASTDAATAAVGQTKLSPGTDVALSVNTAPMATPDKRLLRSRKEYDDLDSGDDFDDLDDYEIDAVEEERGKPLFGASVFDKALKTQKKMDKYIDRLMKNNVDKAQLARELGLNPNTMDAWSHKYRNIYLQLAKRLD</sequence>
<comment type="caution">
    <text evidence="6">The sequence shown here is derived from an EMBL/GenBank/DDBJ whole genome shotgun (WGS) entry which is preliminary data.</text>
</comment>
<evidence type="ECO:0000256" key="5">
    <source>
        <dbReference type="RuleBase" id="RU367124"/>
    </source>
</evidence>
<comment type="subcellular location">
    <subcellularLocation>
        <location evidence="1 5">Secreted</location>
    </subcellularLocation>
</comment>
<dbReference type="EMBL" id="JAGDFL010000624">
    <property type="protein sequence ID" value="KAG7383900.1"/>
    <property type="molecule type" value="Genomic_DNA"/>
</dbReference>
<organism evidence="6 7">
    <name type="scientific">Phytophthora boehmeriae</name>
    <dbReference type="NCBI Taxonomy" id="109152"/>
    <lineage>
        <taxon>Eukaryota</taxon>
        <taxon>Sar</taxon>
        <taxon>Stramenopiles</taxon>
        <taxon>Oomycota</taxon>
        <taxon>Peronosporomycetes</taxon>
        <taxon>Peronosporales</taxon>
        <taxon>Peronosporaceae</taxon>
        <taxon>Phytophthora</taxon>
    </lineage>
</organism>
<evidence type="ECO:0000256" key="1">
    <source>
        <dbReference type="ARBA" id="ARBA00004613"/>
    </source>
</evidence>
<gene>
    <name evidence="6" type="ORF">PHYBOEH_009727</name>
</gene>
<accession>A0A8T1VVF2</accession>
<evidence type="ECO:0000256" key="2">
    <source>
        <dbReference type="ARBA" id="ARBA00010400"/>
    </source>
</evidence>
<dbReference type="GO" id="GO:0005576">
    <property type="term" value="C:extracellular region"/>
    <property type="evidence" value="ECO:0007669"/>
    <property type="project" value="UniProtKB-SubCell"/>
</dbReference>
<comment type="function">
    <text evidence="5">Effector that suppresses plant defense responses during pathogen infection.</text>
</comment>
<dbReference type="Pfam" id="PF16810">
    <property type="entry name" value="RXLR"/>
    <property type="match status" value="1"/>
</dbReference>
<reference evidence="6" key="1">
    <citation type="submission" date="2021-02" db="EMBL/GenBank/DDBJ databases">
        <authorList>
            <person name="Palmer J.M."/>
        </authorList>
    </citation>
    <scope>NUCLEOTIDE SEQUENCE</scope>
    <source>
        <strain evidence="6">SCRP23</strain>
    </source>
</reference>
<proteinExistence type="inferred from homology"/>
<keyword evidence="7" id="KW-1185">Reference proteome</keyword>
<keyword evidence="3 5" id="KW-0964">Secreted</keyword>
<dbReference type="Proteomes" id="UP000693981">
    <property type="component" value="Unassembled WGS sequence"/>
</dbReference>
<keyword evidence="4 5" id="KW-0732">Signal</keyword>
<evidence type="ECO:0000256" key="3">
    <source>
        <dbReference type="ARBA" id="ARBA00022525"/>
    </source>
</evidence>
<evidence type="ECO:0000313" key="6">
    <source>
        <dbReference type="EMBL" id="KAG7383900.1"/>
    </source>
</evidence>
<feature type="signal peptide" evidence="5">
    <location>
        <begin position="1"/>
        <end position="23"/>
    </location>
</feature>